<reference evidence="2" key="2">
    <citation type="journal article" date="2021" name="PeerJ">
        <title>Extensive microbial diversity within the chicken gut microbiome revealed by metagenomics and culture.</title>
        <authorList>
            <person name="Gilroy R."/>
            <person name="Ravi A."/>
            <person name="Getino M."/>
            <person name="Pursley I."/>
            <person name="Horton D.L."/>
            <person name="Alikhan N.F."/>
            <person name="Baker D."/>
            <person name="Gharbi K."/>
            <person name="Hall N."/>
            <person name="Watson M."/>
            <person name="Adriaenssens E.M."/>
            <person name="Foster-Nyarko E."/>
            <person name="Jarju S."/>
            <person name="Secka A."/>
            <person name="Antonio M."/>
            <person name="Oren A."/>
            <person name="Chaudhuri R.R."/>
            <person name="La Ragione R."/>
            <person name="Hildebrand F."/>
            <person name="Pallen M.J."/>
        </authorList>
    </citation>
    <scope>NUCLEOTIDE SEQUENCE</scope>
    <source>
        <strain evidence="2">ChiSjej5B23-6657</strain>
    </source>
</reference>
<evidence type="ECO:0000313" key="3">
    <source>
        <dbReference type="Proteomes" id="UP000823912"/>
    </source>
</evidence>
<reference evidence="2" key="1">
    <citation type="submission" date="2020-10" db="EMBL/GenBank/DDBJ databases">
        <authorList>
            <person name="Gilroy R."/>
        </authorList>
    </citation>
    <scope>NUCLEOTIDE SEQUENCE</scope>
    <source>
        <strain evidence="2">ChiSjej5B23-6657</strain>
    </source>
</reference>
<keyword evidence="1" id="KW-0472">Membrane</keyword>
<sequence length="253" mass="28874">MRRELGNREEMRIEVPVLDDRTVREQVAGIVDLGMPPKKGFMKRLRELYVGPGLRVVFYHSKSAIAIGLLLYPVILDLITMVGYHSLYREYLTLMAFPMLHLILLILTNWAEEDEHMVEVKWGLPYTAAHMIGLRMFYISIFTAVANSLLLPVVYGWYETRLALMGISSIFLFSIVMLLMVERMWSYYRMILFGAAWSLICLVCAHTAGGLRDFLFGTVPLAVYVAIMVGCFLGMLFMVGKVGRKNAFACKYS</sequence>
<dbReference type="EMBL" id="DVHM01000008">
    <property type="protein sequence ID" value="HIR69770.1"/>
    <property type="molecule type" value="Genomic_DNA"/>
</dbReference>
<dbReference type="AlphaFoldDB" id="A0A9D1J9T8"/>
<comment type="caution">
    <text evidence="2">The sequence shown here is derived from an EMBL/GenBank/DDBJ whole genome shotgun (WGS) entry which is preliminary data.</text>
</comment>
<proteinExistence type="predicted"/>
<evidence type="ECO:0000256" key="1">
    <source>
        <dbReference type="SAM" id="Phobius"/>
    </source>
</evidence>
<name>A0A9D1J9T8_9FIRM</name>
<feature type="transmembrane region" description="Helical" evidence="1">
    <location>
        <begin position="132"/>
        <end position="155"/>
    </location>
</feature>
<accession>A0A9D1J9T8</accession>
<feature type="transmembrane region" description="Helical" evidence="1">
    <location>
        <begin position="64"/>
        <end position="85"/>
    </location>
</feature>
<feature type="transmembrane region" description="Helical" evidence="1">
    <location>
        <begin position="187"/>
        <end position="208"/>
    </location>
</feature>
<keyword evidence="1" id="KW-0812">Transmembrane</keyword>
<feature type="transmembrane region" description="Helical" evidence="1">
    <location>
        <begin position="161"/>
        <end position="180"/>
    </location>
</feature>
<dbReference type="Proteomes" id="UP000823912">
    <property type="component" value="Unassembled WGS sequence"/>
</dbReference>
<organism evidence="2 3">
    <name type="scientific">Candidatus Pullilachnospira gallistercoris</name>
    <dbReference type="NCBI Taxonomy" id="2840911"/>
    <lineage>
        <taxon>Bacteria</taxon>
        <taxon>Bacillati</taxon>
        <taxon>Bacillota</taxon>
        <taxon>Clostridia</taxon>
        <taxon>Lachnospirales</taxon>
        <taxon>Lachnospiraceae</taxon>
        <taxon>Lachnospiraceae incertae sedis</taxon>
        <taxon>Candidatus Pullilachnospira</taxon>
    </lineage>
</organism>
<gene>
    <name evidence="2" type="ORF">IAA55_00630</name>
</gene>
<feature type="transmembrane region" description="Helical" evidence="1">
    <location>
        <begin position="91"/>
        <end position="111"/>
    </location>
</feature>
<evidence type="ECO:0000313" key="2">
    <source>
        <dbReference type="EMBL" id="HIR69770.1"/>
    </source>
</evidence>
<keyword evidence="1" id="KW-1133">Transmembrane helix</keyword>
<feature type="transmembrane region" description="Helical" evidence="1">
    <location>
        <begin position="214"/>
        <end position="239"/>
    </location>
</feature>
<protein>
    <submittedName>
        <fullName evidence="2">Uncharacterized protein</fullName>
    </submittedName>
</protein>